<name>A0A1G8YJT4_9BACL</name>
<dbReference type="PANTHER" id="PTHR34069">
    <property type="entry name" value="3-OXOACYL-[ACYL-CARRIER-PROTEIN] SYNTHASE 3"/>
    <property type="match status" value="1"/>
</dbReference>
<proteinExistence type="predicted"/>
<dbReference type="Pfam" id="PF08541">
    <property type="entry name" value="ACP_syn_III_C"/>
    <property type="match status" value="1"/>
</dbReference>
<dbReference type="SUPFAM" id="SSF53901">
    <property type="entry name" value="Thiolase-like"/>
    <property type="match status" value="1"/>
</dbReference>
<gene>
    <name evidence="5" type="ORF">SAMN05216192_12954</name>
</gene>
<dbReference type="GO" id="GO:0006633">
    <property type="term" value="P:fatty acid biosynthetic process"/>
    <property type="evidence" value="ECO:0007669"/>
    <property type="project" value="InterPro"/>
</dbReference>
<dbReference type="GO" id="GO:0004315">
    <property type="term" value="F:3-oxoacyl-[acyl-carrier-protein] synthase activity"/>
    <property type="evidence" value="ECO:0007669"/>
    <property type="project" value="InterPro"/>
</dbReference>
<dbReference type="InterPro" id="IPR013747">
    <property type="entry name" value="ACP_syn_III_C"/>
</dbReference>
<dbReference type="AlphaFoldDB" id="A0A1G8YJT4"/>
<protein>
    <submittedName>
        <fullName evidence="5">3-oxoacyl-[acyl-carrier-protein] synthase-3</fullName>
    </submittedName>
</protein>
<evidence type="ECO:0000256" key="1">
    <source>
        <dbReference type="ARBA" id="ARBA00022679"/>
    </source>
</evidence>
<evidence type="ECO:0000259" key="3">
    <source>
        <dbReference type="Pfam" id="PF08541"/>
    </source>
</evidence>
<organism evidence="5 6">
    <name type="scientific">Paenibacillus typhae</name>
    <dbReference type="NCBI Taxonomy" id="1174501"/>
    <lineage>
        <taxon>Bacteria</taxon>
        <taxon>Bacillati</taxon>
        <taxon>Bacillota</taxon>
        <taxon>Bacilli</taxon>
        <taxon>Bacillales</taxon>
        <taxon>Paenibacillaceae</taxon>
        <taxon>Paenibacillus</taxon>
    </lineage>
</organism>
<evidence type="ECO:0000313" key="5">
    <source>
        <dbReference type="EMBL" id="SDK02350.1"/>
    </source>
</evidence>
<evidence type="ECO:0000259" key="4">
    <source>
        <dbReference type="Pfam" id="PF08545"/>
    </source>
</evidence>
<dbReference type="GO" id="GO:0044550">
    <property type="term" value="P:secondary metabolite biosynthetic process"/>
    <property type="evidence" value="ECO:0007669"/>
    <property type="project" value="TreeGrafter"/>
</dbReference>
<dbReference type="RefSeq" id="WP_090716955.1">
    <property type="nucleotide sequence ID" value="NZ_CBCSKY010000030.1"/>
</dbReference>
<keyword evidence="6" id="KW-1185">Reference proteome</keyword>
<keyword evidence="1" id="KW-0808">Transferase</keyword>
<dbReference type="STRING" id="1174501.SAMN05216192_12954"/>
<dbReference type="Pfam" id="PF08545">
    <property type="entry name" value="ACP_syn_III"/>
    <property type="match status" value="1"/>
</dbReference>
<dbReference type="OrthoDB" id="1704808at2"/>
<accession>A0A1G8YJT4</accession>
<feature type="domain" description="Beta-ketoacyl-[acyl-carrier-protein] synthase III N-terminal" evidence="4">
    <location>
        <begin position="112"/>
        <end position="191"/>
    </location>
</feature>
<keyword evidence="2" id="KW-0012">Acyltransferase</keyword>
<feature type="domain" description="Beta-ketoacyl-[acyl-carrier-protein] synthase III C-terminal" evidence="3">
    <location>
        <begin position="243"/>
        <end position="331"/>
    </location>
</feature>
<evidence type="ECO:0000313" key="6">
    <source>
        <dbReference type="Proteomes" id="UP000199050"/>
    </source>
</evidence>
<evidence type="ECO:0000256" key="2">
    <source>
        <dbReference type="ARBA" id="ARBA00023315"/>
    </source>
</evidence>
<dbReference type="InterPro" id="IPR016039">
    <property type="entry name" value="Thiolase-like"/>
</dbReference>
<dbReference type="CDD" id="cd00830">
    <property type="entry name" value="KAS_III"/>
    <property type="match status" value="1"/>
</dbReference>
<dbReference type="InterPro" id="IPR013751">
    <property type="entry name" value="ACP_syn_III_N"/>
</dbReference>
<dbReference type="Gene3D" id="3.40.47.10">
    <property type="match status" value="1"/>
</dbReference>
<dbReference type="Proteomes" id="UP000199050">
    <property type="component" value="Unassembled WGS sequence"/>
</dbReference>
<dbReference type="PANTHER" id="PTHR34069:SF2">
    <property type="entry name" value="BETA-KETOACYL-[ACYL-CARRIER-PROTEIN] SYNTHASE III"/>
    <property type="match status" value="1"/>
</dbReference>
<sequence length="332" mass="36224">MVNVRIAGTEVYHPPFKVSNEQLAEQAGEAADKLIGIWEYFGRKNRYYATTYEESTLFMAIQASKALLAGSGLGGEDLDMIVVSSGTHEYSAPTDAALLHQAIGGKQSCIVYDSNANCVGMVVAADQAARSMMTNPGVRYALVVGSEQIARFYKEGDLASKGLCGDAACAVLLERVEEGDSGLIDSAYYTNTQKAEDMLFPSAGMTQMFGEHLTLEEKKIYLHPEYNVNVAFPTAVTNIENLLHKHGYAKEEVKHYILSQLNLSVIKEIAGKLQEDEAKFPYIGDIYGYTGTSSPFITLHHAIKDGTLIPGDLFFMWSVGAGITSCATLWRL</sequence>
<dbReference type="EMBL" id="FNDX01000029">
    <property type="protein sequence ID" value="SDK02350.1"/>
    <property type="molecule type" value="Genomic_DNA"/>
</dbReference>
<reference evidence="6" key="1">
    <citation type="submission" date="2016-10" db="EMBL/GenBank/DDBJ databases">
        <authorList>
            <person name="Varghese N."/>
            <person name="Submissions S."/>
        </authorList>
    </citation>
    <scope>NUCLEOTIDE SEQUENCE [LARGE SCALE GENOMIC DNA]</scope>
    <source>
        <strain evidence="6">CGMCC 1.11012</strain>
    </source>
</reference>